<dbReference type="GO" id="GO:0046872">
    <property type="term" value="F:metal ion binding"/>
    <property type="evidence" value="ECO:0007669"/>
    <property type="project" value="UniProtKB-ARBA"/>
</dbReference>
<organism evidence="3">
    <name type="scientific">Capitella teleta</name>
    <name type="common">Polychaete worm</name>
    <dbReference type="NCBI Taxonomy" id="283909"/>
    <lineage>
        <taxon>Eukaryota</taxon>
        <taxon>Metazoa</taxon>
        <taxon>Spiralia</taxon>
        <taxon>Lophotrochozoa</taxon>
        <taxon>Annelida</taxon>
        <taxon>Polychaeta</taxon>
        <taxon>Sedentaria</taxon>
        <taxon>Scolecida</taxon>
        <taxon>Capitellidae</taxon>
        <taxon>Capitella</taxon>
    </lineage>
</organism>
<name>R7TMS8_CAPTE</name>
<comment type="cofactor">
    <cofactor evidence="1">
        <name>Fe cation</name>
        <dbReference type="ChEBI" id="CHEBI:24875"/>
    </cofactor>
</comment>
<dbReference type="SUPFAM" id="SSF51197">
    <property type="entry name" value="Clavaminate synthase-like"/>
    <property type="match status" value="1"/>
</dbReference>
<keyword evidence="5" id="KW-1185">Reference proteome</keyword>
<dbReference type="InterPro" id="IPR008775">
    <property type="entry name" value="Phytyl_CoA_dOase-like"/>
</dbReference>
<dbReference type="AlphaFoldDB" id="R7TMS8"/>
<protein>
    <recommendedName>
        <fullName evidence="6">Phytanoyl-CoA dioxygenase</fullName>
    </recommendedName>
</protein>
<evidence type="ECO:0000313" key="3">
    <source>
        <dbReference type="EMBL" id="ELT94949.1"/>
    </source>
</evidence>
<sequence>MPVLRIASLLTVLSICQSSFASVLSEEQLTFYRENGYLIQQGFFQGEELDDLEHHIQIALDSVVELPWSGNQSEEKLYLGGTLYVLGSVGQGSLPVIKRIVWAGAKFPELLAHGRHPQLRKNVAQILDSSRATHLINQIHPKQPGDGVEYDVHRDIDNRRNFDKNWRDIKGNGSFVQTMAAIDPMGEENGGLYVIPRSHHNCSPVKGNQLLGEEYRQEKHGQKMAVIMEPGDMLYVHPCLSTSLGGKTGKACAKASVDIFKISGDILSLQCSKRTYNERMVDRGYI</sequence>
<evidence type="ECO:0000313" key="4">
    <source>
        <dbReference type="EnsemblMetazoa" id="CapteP211588"/>
    </source>
</evidence>
<dbReference type="GO" id="GO:0016491">
    <property type="term" value="F:oxidoreductase activity"/>
    <property type="evidence" value="ECO:0007669"/>
    <property type="project" value="UniProtKB-ARBA"/>
</dbReference>
<gene>
    <name evidence="3" type="ORF">CAPTEDRAFT_211588</name>
</gene>
<proteinExistence type="predicted"/>
<reference evidence="3 5" key="2">
    <citation type="journal article" date="2013" name="Nature">
        <title>Insights into bilaterian evolution from three spiralian genomes.</title>
        <authorList>
            <person name="Simakov O."/>
            <person name="Marletaz F."/>
            <person name="Cho S.J."/>
            <person name="Edsinger-Gonzales E."/>
            <person name="Havlak P."/>
            <person name="Hellsten U."/>
            <person name="Kuo D.H."/>
            <person name="Larsson T."/>
            <person name="Lv J."/>
            <person name="Arendt D."/>
            <person name="Savage R."/>
            <person name="Osoegawa K."/>
            <person name="de Jong P."/>
            <person name="Grimwood J."/>
            <person name="Chapman J.A."/>
            <person name="Shapiro H."/>
            <person name="Aerts A."/>
            <person name="Otillar R.P."/>
            <person name="Terry A.Y."/>
            <person name="Boore J.L."/>
            <person name="Grigoriev I.V."/>
            <person name="Lindberg D.R."/>
            <person name="Seaver E.C."/>
            <person name="Weisblat D.A."/>
            <person name="Putnam N.H."/>
            <person name="Rokhsar D.S."/>
        </authorList>
    </citation>
    <scope>NUCLEOTIDE SEQUENCE</scope>
    <source>
        <strain evidence="3 5">I ESC-2004</strain>
    </source>
</reference>
<keyword evidence="2" id="KW-0732">Signal</keyword>
<dbReference type="PANTHER" id="PTHR20883">
    <property type="entry name" value="PHYTANOYL-COA DIOXYGENASE DOMAIN CONTAINING 1"/>
    <property type="match status" value="1"/>
</dbReference>
<evidence type="ECO:0000256" key="2">
    <source>
        <dbReference type="SAM" id="SignalP"/>
    </source>
</evidence>
<reference evidence="5" key="1">
    <citation type="submission" date="2012-12" db="EMBL/GenBank/DDBJ databases">
        <authorList>
            <person name="Hellsten U."/>
            <person name="Grimwood J."/>
            <person name="Chapman J.A."/>
            <person name="Shapiro H."/>
            <person name="Aerts A."/>
            <person name="Otillar R.P."/>
            <person name="Terry A.Y."/>
            <person name="Boore J.L."/>
            <person name="Simakov O."/>
            <person name="Marletaz F."/>
            <person name="Cho S.-J."/>
            <person name="Edsinger-Gonzales E."/>
            <person name="Havlak P."/>
            <person name="Kuo D.-H."/>
            <person name="Larsson T."/>
            <person name="Lv J."/>
            <person name="Arendt D."/>
            <person name="Savage R."/>
            <person name="Osoegawa K."/>
            <person name="de Jong P."/>
            <person name="Lindberg D.R."/>
            <person name="Seaver E.C."/>
            <person name="Weisblat D.A."/>
            <person name="Putnam N.H."/>
            <person name="Grigoriev I.V."/>
            <person name="Rokhsar D.S."/>
        </authorList>
    </citation>
    <scope>NUCLEOTIDE SEQUENCE</scope>
    <source>
        <strain evidence="5">I ESC-2004</strain>
    </source>
</reference>
<dbReference type="HOGENOM" id="CLU_975094_0_0_1"/>
<dbReference type="Gene3D" id="2.60.120.620">
    <property type="entry name" value="q2cbj1_9rhob like domain"/>
    <property type="match status" value="1"/>
</dbReference>
<dbReference type="PANTHER" id="PTHR20883:SF48">
    <property type="entry name" value="ECTOINE DIOXYGENASE"/>
    <property type="match status" value="1"/>
</dbReference>
<dbReference type="OrthoDB" id="2328924at2759"/>
<dbReference type="EMBL" id="KB309271">
    <property type="protein sequence ID" value="ELT94949.1"/>
    <property type="molecule type" value="Genomic_DNA"/>
</dbReference>
<dbReference type="Proteomes" id="UP000014760">
    <property type="component" value="Unassembled WGS sequence"/>
</dbReference>
<evidence type="ECO:0000256" key="1">
    <source>
        <dbReference type="ARBA" id="ARBA00001962"/>
    </source>
</evidence>
<feature type="chain" id="PRO_5008787177" description="Phytanoyl-CoA dioxygenase" evidence="2">
    <location>
        <begin position="22"/>
        <end position="286"/>
    </location>
</feature>
<feature type="non-terminal residue" evidence="3">
    <location>
        <position position="286"/>
    </location>
</feature>
<reference evidence="4" key="3">
    <citation type="submission" date="2015-06" db="UniProtKB">
        <authorList>
            <consortium name="EnsemblMetazoa"/>
        </authorList>
    </citation>
    <scope>IDENTIFICATION</scope>
</reference>
<evidence type="ECO:0008006" key="6">
    <source>
        <dbReference type="Google" id="ProtNLM"/>
    </source>
</evidence>
<dbReference type="EMBL" id="AMQN01028909">
    <property type="status" value="NOT_ANNOTATED_CDS"/>
    <property type="molecule type" value="Genomic_DNA"/>
</dbReference>
<dbReference type="EnsemblMetazoa" id="CapteT211588">
    <property type="protein sequence ID" value="CapteP211588"/>
    <property type="gene ID" value="CapteG211588"/>
</dbReference>
<feature type="signal peptide" evidence="2">
    <location>
        <begin position="1"/>
        <end position="21"/>
    </location>
</feature>
<dbReference type="Pfam" id="PF05721">
    <property type="entry name" value="PhyH"/>
    <property type="match status" value="1"/>
</dbReference>
<evidence type="ECO:0000313" key="5">
    <source>
        <dbReference type="Proteomes" id="UP000014760"/>
    </source>
</evidence>
<accession>R7TMS8</accession>